<gene>
    <name evidence="2" type="ORF">GCM10007989_00660</name>
</gene>
<protein>
    <submittedName>
        <fullName evidence="2">Uncharacterized protein</fullName>
    </submittedName>
</protein>
<dbReference type="EMBL" id="BMZE01000001">
    <property type="protein sequence ID" value="GHA10387.1"/>
    <property type="molecule type" value="Genomic_DNA"/>
</dbReference>
<accession>A0A918RV17</accession>
<reference evidence="2" key="1">
    <citation type="journal article" date="2014" name="Int. J. Syst. Evol. Microbiol.">
        <title>Complete genome sequence of Corynebacterium casei LMG S-19264T (=DSM 44701T), isolated from a smear-ripened cheese.</title>
        <authorList>
            <consortium name="US DOE Joint Genome Institute (JGI-PGF)"/>
            <person name="Walter F."/>
            <person name="Albersmeier A."/>
            <person name="Kalinowski J."/>
            <person name="Ruckert C."/>
        </authorList>
    </citation>
    <scope>NUCLEOTIDE SEQUENCE</scope>
    <source>
        <strain evidence="2">KCTC 32437</strain>
    </source>
</reference>
<keyword evidence="3" id="KW-1185">Reference proteome</keyword>
<proteinExistence type="predicted"/>
<sequence length="150" mass="16648">MPILGSAFKRFGLGAAGAAILAIGLAGPVAAQPSFNFELTLPGDLRGAGPGVSVQSGRGGDWQADRGQSHRRDRSGYTMRCLTDWEIVDGVSRNGFYRVEIIREHRRDHVEVTGVQNGWLIGMTVDRCTGEVWDLQRLHRVERGGYRRRW</sequence>
<name>A0A918RV17_9HYPH</name>
<feature type="region of interest" description="Disordered" evidence="1">
    <location>
        <begin position="50"/>
        <end position="71"/>
    </location>
</feature>
<dbReference type="RefSeq" id="WP_189422357.1">
    <property type="nucleotide sequence ID" value="NZ_BMZE01000001.1"/>
</dbReference>
<reference evidence="2" key="2">
    <citation type="submission" date="2020-09" db="EMBL/GenBank/DDBJ databases">
        <authorList>
            <person name="Sun Q."/>
            <person name="Kim S."/>
        </authorList>
    </citation>
    <scope>NUCLEOTIDE SEQUENCE</scope>
    <source>
        <strain evidence="2">KCTC 32437</strain>
    </source>
</reference>
<comment type="caution">
    <text evidence="2">The sequence shown here is derived from an EMBL/GenBank/DDBJ whole genome shotgun (WGS) entry which is preliminary data.</text>
</comment>
<dbReference type="Proteomes" id="UP000646579">
    <property type="component" value="Unassembled WGS sequence"/>
</dbReference>
<evidence type="ECO:0000313" key="3">
    <source>
        <dbReference type="Proteomes" id="UP000646579"/>
    </source>
</evidence>
<evidence type="ECO:0000313" key="2">
    <source>
        <dbReference type="EMBL" id="GHA10387.1"/>
    </source>
</evidence>
<dbReference type="AlphaFoldDB" id="A0A918RV17"/>
<evidence type="ECO:0000256" key="1">
    <source>
        <dbReference type="SAM" id="MobiDB-lite"/>
    </source>
</evidence>
<organism evidence="2 3">
    <name type="scientific">Devosia pacifica</name>
    <dbReference type="NCBI Taxonomy" id="1335967"/>
    <lineage>
        <taxon>Bacteria</taxon>
        <taxon>Pseudomonadati</taxon>
        <taxon>Pseudomonadota</taxon>
        <taxon>Alphaproteobacteria</taxon>
        <taxon>Hyphomicrobiales</taxon>
        <taxon>Devosiaceae</taxon>
        <taxon>Devosia</taxon>
    </lineage>
</organism>